<organism evidence="1">
    <name type="scientific">Cyberlindnera fabianii</name>
    <name type="common">Yeast</name>
    <name type="synonym">Hansenula fabianii</name>
    <dbReference type="NCBI Taxonomy" id="36022"/>
    <lineage>
        <taxon>Eukaryota</taxon>
        <taxon>Fungi</taxon>
        <taxon>Dikarya</taxon>
        <taxon>Ascomycota</taxon>
        <taxon>Saccharomycotina</taxon>
        <taxon>Saccharomycetes</taxon>
        <taxon>Phaffomycetales</taxon>
        <taxon>Phaffomycetaceae</taxon>
        <taxon>Cyberlindnera</taxon>
    </lineage>
</organism>
<reference evidence="1" key="1">
    <citation type="journal article" date="2014" name="Genome Announc.">
        <title>Genome sequence of the yeast Cyberlindnera fabianii (Hansenula fabianii).</title>
        <authorList>
            <person name="Freel K.C."/>
            <person name="Sarilar V."/>
            <person name="Neuveglise C."/>
            <person name="Devillers H."/>
            <person name="Friedrich A."/>
            <person name="Schacherer J."/>
        </authorList>
    </citation>
    <scope>NUCLEOTIDE SEQUENCE</scope>
    <source>
        <strain evidence="1">YJS4271</strain>
    </source>
</reference>
<dbReference type="AlphaFoldDB" id="A0A061BD25"/>
<gene>
    <name evidence="1" type="ORF">CYFA0S_30e00889g</name>
</gene>
<accession>A0A061BD25</accession>
<dbReference type="EMBL" id="LK052915">
    <property type="protein sequence ID" value="CDR47252.1"/>
    <property type="molecule type" value="Genomic_DNA"/>
</dbReference>
<dbReference type="PhylomeDB" id="A0A061BD25"/>
<proteinExistence type="predicted"/>
<sequence>MPQSMRHHSLLLDLPNELFFRACWYIYDVKDLASLAAIPAVAERLQQFIRVISGNERLSSLPSIFEKFQRFEFRSMAPEFSINLIEIDSTNKISRALFQKLYVTQTNIRNFLLIVGMVGLRRPDPYSLEWIWPEVTVLERESLRKEFNYRCIIVCTTKKFVLDGCKVDSSVGILDAGVCEEFTLRRTLFVGDNRWCCVKQVHPKILNIDDCSSNWWAVLDQNQLKETTIHYELRDPQDTSPRYPYDINITSLAINLHDMSFRCLKYLDLDNVNCLNDIQFPTLLTLCLKITAKTKNYKELVIPLIRNVSAPCLKILQVEVVNIFPEVINFKVPICKSFSMKVTDYIEDFYELKDTHVDKTNFFDIKYEDLYHKVPPEGTINEREIPSLLYGWPCANEIILYDCCNMFQSLDHFTYGTTVTIVYQHSRQDNMRYCPQSRPDIPNIIRLNFIDKISVIEHKNSNYFKPLFTANGITLEYLYVSRSITSRLYLDFNDLNDCLPALKTVHIERNNKKDIIVTDRPILRHLDDLILEHYEIPDALRLLTSLRHSPLKTIILGQSSLSWEDPGDIPWEDQLATTLKIFSKTMKTAIICFEDRLARVAPVRCISLKGLTELVDLSVAGCETLILRDCPSLSVVQVRVGEMWHTVPPEWFETLDDCIKLDVAAFGESFVPVGETHWMTTGKRKASAVLCKDDDTRRRCLGMYHSKK</sequence>
<evidence type="ECO:0000313" key="1">
    <source>
        <dbReference type="EMBL" id="CDR47252.1"/>
    </source>
</evidence>
<dbReference type="VEuPathDB" id="FungiDB:BON22_4673"/>
<name>A0A061BD25_CYBFA</name>
<protein>
    <submittedName>
        <fullName evidence="1">CYFA0S30e00889g1_1</fullName>
    </submittedName>
</protein>
<dbReference type="VEuPathDB" id="FungiDB:BON22_4674"/>